<geneLocation type="plasmid" evidence="3 4">
    <name>pPP10</name>
</geneLocation>
<evidence type="ECO:0000313" key="4">
    <source>
        <dbReference type="Proteomes" id="UP001354989"/>
    </source>
</evidence>
<dbReference type="InterPro" id="IPR036388">
    <property type="entry name" value="WH-like_DNA-bd_sf"/>
</dbReference>
<dbReference type="Proteomes" id="UP001354989">
    <property type="component" value="Plasmid pPP10"/>
</dbReference>
<evidence type="ECO:0000259" key="2">
    <source>
        <dbReference type="Pfam" id="PF01051"/>
    </source>
</evidence>
<dbReference type="InterPro" id="IPR000525">
    <property type="entry name" value="Initiator_Rep_WH1"/>
</dbReference>
<dbReference type="InterPro" id="IPR036390">
    <property type="entry name" value="WH_DNA-bd_sf"/>
</dbReference>
<accession>A0ABN6LLF8</accession>
<dbReference type="SUPFAM" id="SSF46785">
    <property type="entry name" value="Winged helix' DNA-binding domain"/>
    <property type="match status" value="2"/>
</dbReference>
<protein>
    <recommendedName>
        <fullName evidence="2">Initiator Rep protein WH1 domain-containing protein</fullName>
    </recommendedName>
</protein>
<gene>
    <name evidence="3" type="ORF">PEPS_47270</name>
</gene>
<dbReference type="Pfam" id="PF01051">
    <property type="entry name" value="Rep3_N"/>
    <property type="match status" value="1"/>
</dbReference>
<dbReference type="Pfam" id="PF21205">
    <property type="entry name" value="Rep3_C"/>
    <property type="match status" value="1"/>
</dbReference>
<sequence>MTFKEQLSISPIVFGNDLSDIFGQMQMCEQRVIAVLISKVRMEDDQFHNYRIPLNIFSPSEQCSGSLYESYREVFNGLMTKEFRIKGKLIKVLGFLECPKHRGYVNVRLCDDLKDYLLHQSQRFTKLSYSIFQNFKSHFTSYFYCLFKNASAKNKKRVMTLKNLKEVLGLSGKYASFSDFRNRVVLPVLRELKRVLGMEVSFSFEEAYDIEDSRLVFEIDKVSEIDIYKKEKPVVKSTENINKAVEKKPAETSPELPTAFSRFFTAKEYADLCKEHEPAYLEYAFKQTNFDQANNKVAYFRSILTAPNIKGGYEHLKMTKDAKKGVSGGYQQKIQETKTLNMLKTLYEGHYLNIKHTAREKYDSEELRNTYLRNNLMPKRHVASYRKMYVSWKNGTPTEDAINAYSAWLAVNHYPESEYKFEPFVEKYYPDYTSLVKG</sequence>
<keyword evidence="4" id="KW-1185">Reference proteome</keyword>
<reference evidence="3 4" key="1">
    <citation type="submission" date="2021-12" db="EMBL/GenBank/DDBJ databases">
        <title>Genome sequencing of bacteria with rrn-lacking chromosome and rrn-plasmid.</title>
        <authorList>
            <person name="Anda M."/>
            <person name="Iwasaki W."/>
        </authorList>
    </citation>
    <scope>NUCLEOTIDE SEQUENCE [LARGE SCALE GENOMIC DNA]</scope>
    <source>
        <strain evidence="3 4">NBRC 101262</strain>
        <plasmid evidence="3 4">pPP10</plasmid>
    </source>
</reference>
<dbReference type="RefSeq" id="WP_338399617.1">
    <property type="nucleotide sequence ID" value="NZ_AP025302.1"/>
</dbReference>
<comment type="similarity">
    <text evidence="1">Belongs to the initiator RepB protein family.</text>
</comment>
<evidence type="ECO:0000313" key="3">
    <source>
        <dbReference type="EMBL" id="BDD02447.1"/>
    </source>
</evidence>
<keyword evidence="3" id="KW-0614">Plasmid</keyword>
<proteinExistence type="inferred from homology"/>
<organism evidence="3 4">
    <name type="scientific">Persicobacter psychrovividus</name>
    <dbReference type="NCBI Taxonomy" id="387638"/>
    <lineage>
        <taxon>Bacteria</taxon>
        <taxon>Pseudomonadati</taxon>
        <taxon>Bacteroidota</taxon>
        <taxon>Cytophagia</taxon>
        <taxon>Cytophagales</taxon>
        <taxon>Persicobacteraceae</taxon>
        <taxon>Persicobacter</taxon>
    </lineage>
</organism>
<dbReference type="Gene3D" id="1.10.10.10">
    <property type="entry name" value="Winged helix-like DNA-binding domain superfamily/Winged helix DNA-binding domain"/>
    <property type="match status" value="2"/>
</dbReference>
<name>A0ABN6LLF8_9BACT</name>
<feature type="domain" description="Initiator Rep protein WH1" evidence="2">
    <location>
        <begin position="12"/>
        <end position="147"/>
    </location>
</feature>
<evidence type="ECO:0000256" key="1">
    <source>
        <dbReference type="ARBA" id="ARBA00038283"/>
    </source>
</evidence>
<dbReference type="EMBL" id="AP025302">
    <property type="protein sequence ID" value="BDD02447.1"/>
    <property type="molecule type" value="Genomic_DNA"/>
</dbReference>